<keyword evidence="2" id="KW-1133">Transmembrane helix</keyword>
<keyword evidence="2" id="KW-0472">Membrane</keyword>
<dbReference type="EMBL" id="JAULSV010000002">
    <property type="protein sequence ID" value="KAK0651979.1"/>
    <property type="molecule type" value="Genomic_DNA"/>
</dbReference>
<name>A0AA40CWQ5_9PEZI</name>
<evidence type="ECO:0000313" key="3">
    <source>
        <dbReference type="EMBL" id="KAK0651979.1"/>
    </source>
</evidence>
<evidence type="ECO:0008006" key="5">
    <source>
        <dbReference type="Google" id="ProtNLM"/>
    </source>
</evidence>
<sequence length="214" mass="23732">MQLKEGYDESEARRLIQQLYHSSHEAASGTSYPPGTGTMDKVLTGVVAVAQFTWSTTTFITSSVYATVLFPFKLIVSSVWWITTPARLVFGFIWTTFISAVAWFLDEFEALVIFLAVAIFIGTLGGLICRVITTIIGCIIDPNTYENAPTPKKETQNDSQAFYTEQASLDSDFSYSEDDPLPPYRHSRGTGSQRPPGSLFEQTIHEELEDSSSS</sequence>
<feature type="transmembrane region" description="Helical" evidence="2">
    <location>
        <begin position="111"/>
        <end position="132"/>
    </location>
</feature>
<evidence type="ECO:0000256" key="1">
    <source>
        <dbReference type="SAM" id="MobiDB-lite"/>
    </source>
</evidence>
<gene>
    <name evidence="3" type="ORF">B0T16DRAFT_92112</name>
</gene>
<feature type="transmembrane region" description="Helical" evidence="2">
    <location>
        <begin position="52"/>
        <end position="76"/>
    </location>
</feature>
<dbReference type="Proteomes" id="UP001174936">
    <property type="component" value="Unassembled WGS sequence"/>
</dbReference>
<reference evidence="3" key="1">
    <citation type="submission" date="2023-06" db="EMBL/GenBank/DDBJ databases">
        <title>Genome-scale phylogeny and comparative genomics of the fungal order Sordariales.</title>
        <authorList>
            <consortium name="Lawrence Berkeley National Laboratory"/>
            <person name="Hensen N."/>
            <person name="Bonometti L."/>
            <person name="Westerberg I."/>
            <person name="Brannstrom I.O."/>
            <person name="Guillou S."/>
            <person name="Cros-Aarteil S."/>
            <person name="Calhoun S."/>
            <person name="Haridas S."/>
            <person name="Kuo A."/>
            <person name="Mondo S."/>
            <person name="Pangilinan J."/>
            <person name="Riley R."/>
            <person name="Labutti K."/>
            <person name="Andreopoulos B."/>
            <person name="Lipzen A."/>
            <person name="Chen C."/>
            <person name="Yanf M."/>
            <person name="Daum C."/>
            <person name="Ng V."/>
            <person name="Clum A."/>
            <person name="Steindorff A."/>
            <person name="Ohm R."/>
            <person name="Martin F."/>
            <person name="Silar P."/>
            <person name="Natvig D."/>
            <person name="Lalanne C."/>
            <person name="Gautier V."/>
            <person name="Ament-Velasquez S.L."/>
            <person name="Kruys A."/>
            <person name="Hutchinson M.I."/>
            <person name="Powell A.J."/>
            <person name="Barry K."/>
            <person name="Miller A.N."/>
            <person name="Grigoriev I.V."/>
            <person name="Debuchy R."/>
            <person name="Gladieux P."/>
            <person name="Thoren M.H."/>
            <person name="Johannesson H."/>
        </authorList>
    </citation>
    <scope>NUCLEOTIDE SEQUENCE</scope>
    <source>
        <strain evidence="3">SMH2532-1</strain>
    </source>
</reference>
<organism evidence="3 4">
    <name type="scientific">Cercophora newfieldiana</name>
    <dbReference type="NCBI Taxonomy" id="92897"/>
    <lineage>
        <taxon>Eukaryota</taxon>
        <taxon>Fungi</taxon>
        <taxon>Dikarya</taxon>
        <taxon>Ascomycota</taxon>
        <taxon>Pezizomycotina</taxon>
        <taxon>Sordariomycetes</taxon>
        <taxon>Sordariomycetidae</taxon>
        <taxon>Sordariales</taxon>
        <taxon>Lasiosphaeriaceae</taxon>
        <taxon>Cercophora</taxon>
    </lineage>
</organism>
<keyword evidence="4" id="KW-1185">Reference proteome</keyword>
<comment type="caution">
    <text evidence="3">The sequence shown here is derived from an EMBL/GenBank/DDBJ whole genome shotgun (WGS) entry which is preliminary data.</text>
</comment>
<evidence type="ECO:0000256" key="2">
    <source>
        <dbReference type="SAM" id="Phobius"/>
    </source>
</evidence>
<accession>A0AA40CWQ5</accession>
<keyword evidence="2" id="KW-0812">Transmembrane</keyword>
<protein>
    <recommendedName>
        <fullName evidence="5">Transmembrane protein</fullName>
    </recommendedName>
</protein>
<feature type="transmembrane region" description="Helical" evidence="2">
    <location>
        <begin position="88"/>
        <end position="105"/>
    </location>
</feature>
<evidence type="ECO:0000313" key="4">
    <source>
        <dbReference type="Proteomes" id="UP001174936"/>
    </source>
</evidence>
<dbReference type="AlphaFoldDB" id="A0AA40CWQ5"/>
<feature type="region of interest" description="Disordered" evidence="1">
    <location>
        <begin position="169"/>
        <end position="214"/>
    </location>
</feature>
<proteinExistence type="predicted"/>